<name>A0A915IA77_ROMCU</name>
<evidence type="ECO:0000313" key="1">
    <source>
        <dbReference type="Proteomes" id="UP000887565"/>
    </source>
</evidence>
<keyword evidence="1" id="KW-1185">Reference proteome</keyword>
<evidence type="ECO:0000313" key="2">
    <source>
        <dbReference type="WBParaSite" id="nRc.2.0.1.t10186-RA"/>
    </source>
</evidence>
<dbReference type="Proteomes" id="UP000887565">
    <property type="component" value="Unplaced"/>
</dbReference>
<proteinExistence type="predicted"/>
<accession>A0A915IA77</accession>
<organism evidence="1 2">
    <name type="scientific">Romanomermis culicivorax</name>
    <name type="common">Nematode worm</name>
    <dbReference type="NCBI Taxonomy" id="13658"/>
    <lineage>
        <taxon>Eukaryota</taxon>
        <taxon>Metazoa</taxon>
        <taxon>Ecdysozoa</taxon>
        <taxon>Nematoda</taxon>
        <taxon>Enoplea</taxon>
        <taxon>Dorylaimia</taxon>
        <taxon>Mermithida</taxon>
        <taxon>Mermithoidea</taxon>
        <taxon>Mermithidae</taxon>
        <taxon>Romanomermis</taxon>
    </lineage>
</organism>
<dbReference type="WBParaSite" id="nRc.2.0.1.t10186-RA">
    <property type="protein sequence ID" value="nRc.2.0.1.t10186-RA"/>
    <property type="gene ID" value="nRc.2.0.1.g10186"/>
</dbReference>
<protein>
    <submittedName>
        <fullName evidence="2">Uncharacterized protein</fullName>
    </submittedName>
</protein>
<sequence>MGVLLNESEFHELGRSDQTNFVLTTLDCALYSRKLNSQKRVIVAGSYFHQKWSSGQENTGDNPLIACDQSTEKCQLVGFSHSSTENGKDDNSEECFFTIASFSLWGSTSMQMSALLVIQFVDLHGHFLMQLAINRVPNTSMQTPLAGAYARLNDSKNSTREDVVYDTFS</sequence>
<dbReference type="AlphaFoldDB" id="A0A915IA77"/>
<reference evidence="2" key="1">
    <citation type="submission" date="2022-11" db="UniProtKB">
        <authorList>
            <consortium name="WormBaseParasite"/>
        </authorList>
    </citation>
    <scope>IDENTIFICATION</scope>
</reference>